<dbReference type="PANTHER" id="PTHR33164">
    <property type="entry name" value="TRANSCRIPTIONAL REGULATOR, MARR FAMILY"/>
    <property type="match status" value="1"/>
</dbReference>
<dbReference type="InterPro" id="IPR000835">
    <property type="entry name" value="HTH_MarR-typ"/>
</dbReference>
<dbReference type="GO" id="GO:0006950">
    <property type="term" value="P:response to stress"/>
    <property type="evidence" value="ECO:0007669"/>
    <property type="project" value="TreeGrafter"/>
</dbReference>
<evidence type="ECO:0000313" key="6">
    <source>
        <dbReference type="Proteomes" id="UP000317982"/>
    </source>
</evidence>
<dbReference type="AlphaFoldDB" id="A0A545ANH7"/>
<dbReference type="InterPro" id="IPR039422">
    <property type="entry name" value="MarR/SlyA-like"/>
</dbReference>
<evidence type="ECO:0000256" key="2">
    <source>
        <dbReference type="ARBA" id="ARBA00023125"/>
    </source>
</evidence>
<dbReference type="Gene3D" id="1.10.10.10">
    <property type="entry name" value="Winged helix-like DNA-binding domain superfamily/Winged helix DNA-binding domain"/>
    <property type="match status" value="1"/>
</dbReference>
<keyword evidence="1" id="KW-0805">Transcription regulation</keyword>
<keyword evidence="6" id="KW-1185">Reference proteome</keyword>
<dbReference type="SMART" id="SM00347">
    <property type="entry name" value="HTH_MARR"/>
    <property type="match status" value="1"/>
</dbReference>
<feature type="domain" description="HTH marR-type" evidence="4">
    <location>
        <begin position="46"/>
        <end position="178"/>
    </location>
</feature>
<dbReference type="Pfam" id="PF12802">
    <property type="entry name" value="MarR_2"/>
    <property type="match status" value="1"/>
</dbReference>
<dbReference type="InterPro" id="IPR011991">
    <property type="entry name" value="ArsR-like_HTH"/>
</dbReference>
<dbReference type="OrthoDB" id="5148120at2"/>
<dbReference type="Proteomes" id="UP000317982">
    <property type="component" value="Unassembled WGS sequence"/>
</dbReference>
<dbReference type="InterPro" id="IPR023187">
    <property type="entry name" value="Tscrpt_reg_MarR-type_CS"/>
</dbReference>
<gene>
    <name evidence="5" type="ORF">FL583_22745</name>
</gene>
<dbReference type="GO" id="GO:0003677">
    <property type="term" value="F:DNA binding"/>
    <property type="evidence" value="ECO:0007669"/>
    <property type="project" value="UniProtKB-KW"/>
</dbReference>
<evidence type="ECO:0000313" key="5">
    <source>
        <dbReference type="EMBL" id="TQS42867.1"/>
    </source>
</evidence>
<keyword evidence="2" id="KW-0238">DNA-binding</keyword>
<name>A0A545ANH7_9ACTN</name>
<evidence type="ECO:0000259" key="4">
    <source>
        <dbReference type="PROSITE" id="PS50995"/>
    </source>
</evidence>
<organism evidence="5 6">
    <name type="scientific">Cryptosporangium phraense</name>
    <dbReference type="NCBI Taxonomy" id="2593070"/>
    <lineage>
        <taxon>Bacteria</taxon>
        <taxon>Bacillati</taxon>
        <taxon>Actinomycetota</taxon>
        <taxon>Actinomycetes</taxon>
        <taxon>Cryptosporangiales</taxon>
        <taxon>Cryptosporangiaceae</taxon>
        <taxon>Cryptosporangium</taxon>
    </lineage>
</organism>
<dbReference type="PROSITE" id="PS01117">
    <property type="entry name" value="HTH_MARR_1"/>
    <property type="match status" value="1"/>
</dbReference>
<dbReference type="GO" id="GO:0003700">
    <property type="term" value="F:DNA-binding transcription factor activity"/>
    <property type="evidence" value="ECO:0007669"/>
    <property type="project" value="InterPro"/>
</dbReference>
<evidence type="ECO:0000256" key="1">
    <source>
        <dbReference type="ARBA" id="ARBA00023015"/>
    </source>
</evidence>
<evidence type="ECO:0000256" key="3">
    <source>
        <dbReference type="ARBA" id="ARBA00023163"/>
    </source>
</evidence>
<keyword evidence="3" id="KW-0804">Transcription</keyword>
<dbReference type="CDD" id="cd00090">
    <property type="entry name" value="HTH_ARSR"/>
    <property type="match status" value="1"/>
</dbReference>
<comment type="caution">
    <text evidence="5">The sequence shown here is derived from an EMBL/GenBank/DDBJ whole genome shotgun (WGS) entry which is preliminary data.</text>
</comment>
<reference evidence="5 6" key="1">
    <citation type="submission" date="2019-07" db="EMBL/GenBank/DDBJ databases">
        <title>Cryptosporangium phraense sp. nov., isolated from plant litter.</title>
        <authorList>
            <person name="Suriyachadkun C."/>
        </authorList>
    </citation>
    <scope>NUCLEOTIDE SEQUENCE [LARGE SCALE GENOMIC DNA]</scope>
    <source>
        <strain evidence="5 6">A-T 5661</strain>
    </source>
</reference>
<dbReference type="InParanoid" id="A0A545ANH7"/>
<dbReference type="PROSITE" id="PS50995">
    <property type="entry name" value="HTH_MARR_2"/>
    <property type="match status" value="1"/>
</dbReference>
<proteinExistence type="predicted"/>
<dbReference type="SUPFAM" id="SSF46785">
    <property type="entry name" value="Winged helix' DNA-binding domain"/>
    <property type="match status" value="1"/>
</dbReference>
<sequence length="195" mass="21362">MATRALHPYSCSQQAFCPRRRIPMADSSAALSAAQLPAADQPDDAVTELGRQLARFGRTMVRYKAQQAATVGEAATAAYGLLFQLAERPQRAGTLAEAVHADPSTVSRQVAQLVDRGLVERKPDPADGRACVLVPTEAGREVIAVLRQQREEHLARIVRDWPDRDVDDLVRLLGRFITGLESARPLGVRIDEDRS</sequence>
<dbReference type="InterPro" id="IPR036388">
    <property type="entry name" value="WH-like_DNA-bd_sf"/>
</dbReference>
<protein>
    <submittedName>
        <fullName evidence="5">MarR family transcriptional regulator</fullName>
    </submittedName>
</protein>
<accession>A0A545ANH7</accession>
<dbReference type="EMBL" id="VIRS01000016">
    <property type="protein sequence ID" value="TQS42867.1"/>
    <property type="molecule type" value="Genomic_DNA"/>
</dbReference>
<dbReference type="InterPro" id="IPR036390">
    <property type="entry name" value="WH_DNA-bd_sf"/>
</dbReference>
<dbReference type="PANTHER" id="PTHR33164:SF57">
    <property type="entry name" value="MARR-FAMILY TRANSCRIPTIONAL REGULATOR"/>
    <property type="match status" value="1"/>
</dbReference>